<gene>
    <name evidence="1" type="ORF">Phou_091030</name>
</gene>
<dbReference type="AlphaFoldDB" id="A0A6V8KI96"/>
<organism evidence="1 2">
    <name type="scientific">Phytohabitans houttuyneae</name>
    <dbReference type="NCBI Taxonomy" id="1076126"/>
    <lineage>
        <taxon>Bacteria</taxon>
        <taxon>Bacillati</taxon>
        <taxon>Actinomycetota</taxon>
        <taxon>Actinomycetes</taxon>
        <taxon>Micromonosporales</taxon>
        <taxon>Micromonosporaceae</taxon>
    </lineage>
</organism>
<proteinExistence type="predicted"/>
<keyword evidence="2" id="KW-1185">Reference proteome</keyword>
<reference evidence="1 2" key="2">
    <citation type="submission" date="2020-03" db="EMBL/GenBank/DDBJ databases">
        <authorList>
            <person name="Ichikawa N."/>
            <person name="Kimura A."/>
            <person name="Kitahashi Y."/>
            <person name="Uohara A."/>
        </authorList>
    </citation>
    <scope>NUCLEOTIDE SEQUENCE [LARGE SCALE GENOMIC DNA]</scope>
    <source>
        <strain evidence="1 2">NBRC 108639</strain>
    </source>
</reference>
<protein>
    <submittedName>
        <fullName evidence="1">Uncharacterized protein</fullName>
    </submittedName>
</protein>
<reference evidence="1 2" key="1">
    <citation type="submission" date="2020-03" db="EMBL/GenBank/DDBJ databases">
        <title>Whole genome shotgun sequence of Phytohabitans houttuyneae NBRC 108639.</title>
        <authorList>
            <person name="Komaki H."/>
            <person name="Tamura T."/>
        </authorList>
    </citation>
    <scope>NUCLEOTIDE SEQUENCE [LARGE SCALE GENOMIC DNA]</scope>
    <source>
        <strain evidence="1 2">NBRC 108639</strain>
    </source>
</reference>
<sequence length="161" mass="17438">MTALRSGFVRILDPLESPVSGLLAWSMAALTCTQRLLADHQTRPQRSADALLLMLSLRNLVRAADWVANTVQGSPQEVARRQAVADFRHRLPDVVNARDVLEHFDDYATGQGRIQQRAARDGRVPATYALAVAIEDGAPVIGLARIALACSGLGMPVENSQ</sequence>
<name>A0A6V8KI96_9ACTN</name>
<dbReference type="EMBL" id="BLPF01000004">
    <property type="protein sequence ID" value="GFJ84923.1"/>
    <property type="molecule type" value="Genomic_DNA"/>
</dbReference>
<accession>A0A6V8KI96</accession>
<comment type="caution">
    <text evidence="1">The sequence shown here is derived from an EMBL/GenBank/DDBJ whole genome shotgun (WGS) entry which is preliminary data.</text>
</comment>
<evidence type="ECO:0000313" key="2">
    <source>
        <dbReference type="Proteomes" id="UP000482800"/>
    </source>
</evidence>
<dbReference type="Proteomes" id="UP000482800">
    <property type="component" value="Unassembled WGS sequence"/>
</dbReference>
<evidence type="ECO:0000313" key="1">
    <source>
        <dbReference type="EMBL" id="GFJ84923.1"/>
    </source>
</evidence>